<organism evidence="3 4">
    <name type="scientific">Pedobacter mendelii</name>
    <dbReference type="NCBI Taxonomy" id="1908240"/>
    <lineage>
        <taxon>Bacteria</taxon>
        <taxon>Pseudomonadati</taxon>
        <taxon>Bacteroidota</taxon>
        <taxon>Sphingobacteriia</taxon>
        <taxon>Sphingobacteriales</taxon>
        <taxon>Sphingobacteriaceae</taxon>
        <taxon>Pedobacter</taxon>
    </lineage>
</organism>
<keyword evidence="4" id="KW-1185">Reference proteome</keyword>
<dbReference type="RefSeq" id="WP_188414559.1">
    <property type="nucleotide sequence ID" value="NZ_BMDJ01000006.1"/>
</dbReference>
<dbReference type="Proteomes" id="UP000645390">
    <property type="component" value="Unassembled WGS sequence"/>
</dbReference>
<evidence type="ECO:0000256" key="1">
    <source>
        <dbReference type="SAM" id="Coils"/>
    </source>
</evidence>
<gene>
    <name evidence="3" type="ORF">GCM10008119_23480</name>
</gene>
<evidence type="ECO:0008006" key="5">
    <source>
        <dbReference type="Google" id="ProtNLM"/>
    </source>
</evidence>
<sequence length="300" mass="34021">MESKKINKGDRNKIYFLIIVIAALIGTNGYLFFKDRQQGERLVTVSTEKDKLRLEVEKIEVELDKVNALNLDLNEKLLGEQKLAREKIAELKLSLEKGKITQSELDKAQTQIDELKVFIKNYNDQVTQLQKENIFLKSTKDSLENSVRNANDKAANLANENSSLNAKVRKAAALKVQKAEIIAYRTKSRGKKIKVTKSSTAEKLSIRFNVTANELAEKGHHNIFLRVFDPAGNLLADESNRFEADGQEMQFSHSVFIDYNNDNSTYTIDWANPKPYIKGIYTVILYTDGTAMGKAQIELK</sequence>
<evidence type="ECO:0000256" key="2">
    <source>
        <dbReference type="SAM" id="Phobius"/>
    </source>
</evidence>
<keyword evidence="2" id="KW-0812">Transmembrane</keyword>
<feature type="coiled-coil region" evidence="1">
    <location>
        <begin position="105"/>
        <end position="174"/>
    </location>
</feature>
<keyword evidence="2" id="KW-1133">Transmembrane helix</keyword>
<keyword evidence="1" id="KW-0175">Coiled coil</keyword>
<evidence type="ECO:0000313" key="3">
    <source>
        <dbReference type="EMBL" id="GGI26604.1"/>
    </source>
</evidence>
<dbReference type="EMBL" id="BMDJ01000006">
    <property type="protein sequence ID" value="GGI26604.1"/>
    <property type="molecule type" value="Genomic_DNA"/>
</dbReference>
<keyword evidence="2" id="KW-0472">Membrane</keyword>
<protein>
    <recommendedName>
        <fullName evidence="5">Chromosome segregation protein SMC</fullName>
    </recommendedName>
</protein>
<reference evidence="4" key="1">
    <citation type="journal article" date="2019" name="Int. J. Syst. Evol. Microbiol.">
        <title>The Global Catalogue of Microorganisms (GCM) 10K type strain sequencing project: providing services to taxonomists for standard genome sequencing and annotation.</title>
        <authorList>
            <consortium name="The Broad Institute Genomics Platform"/>
            <consortium name="The Broad Institute Genome Sequencing Center for Infectious Disease"/>
            <person name="Wu L."/>
            <person name="Ma J."/>
        </authorList>
    </citation>
    <scope>NUCLEOTIDE SEQUENCE [LARGE SCALE GENOMIC DNA]</scope>
    <source>
        <strain evidence="4">CCM 8939</strain>
    </source>
</reference>
<feature type="coiled-coil region" evidence="1">
    <location>
        <begin position="42"/>
        <end position="76"/>
    </location>
</feature>
<comment type="caution">
    <text evidence="3">The sequence shown here is derived from an EMBL/GenBank/DDBJ whole genome shotgun (WGS) entry which is preliminary data.</text>
</comment>
<proteinExistence type="predicted"/>
<feature type="transmembrane region" description="Helical" evidence="2">
    <location>
        <begin position="14"/>
        <end position="33"/>
    </location>
</feature>
<evidence type="ECO:0000313" key="4">
    <source>
        <dbReference type="Proteomes" id="UP000645390"/>
    </source>
</evidence>
<accession>A0ABQ2BKR7</accession>
<name>A0ABQ2BKR7_9SPHI</name>